<keyword evidence="4" id="KW-0411">Iron-sulfur</keyword>
<evidence type="ECO:0000256" key="2">
    <source>
        <dbReference type="ARBA" id="ARBA00023002"/>
    </source>
</evidence>
<dbReference type="PANTHER" id="PTHR43498:SF1">
    <property type="entry name" value="COB--COM HETERODISULFIDE REDUCTASE IRON-SULFUR SUBUNIT A"/>
    <property type="match status" value="1"/>
</dbReference>
<keyword evidence="1" id="KW-0479">Metal-binding</keyword>
<evidence type="ECO:0008006" key="6">
    <source>
        <dbReference type="Google" id="ProtNLM"/>
    </source>
</evidence>
<dbReference type="GO" id="GO:0051536">
    <property type="term" value="F:iron-sulfur cluster binding"/>
    <property type="evidence" value="ECO:0007669"/>
    <property type="project" value="UniProtKB-KW"/>
</dbReference>
<dbReference type="GO" id="GO:0016491">
    <property type="term" value="F:oxidoreductase activity"/>
    <property type="evidence" value="ECO:0007669"/>
    <property type="project" value="UniProtKB-KW"/>
</dbReference>
<proteinExistence type="predicted"/>
<keyword evidence="3" id="KW-0408">Iron</keyword>
<dbReference type="InterPro" id="IPR039650">
    <property type="entry name" value="HdrA-like"/>
</dbReference>
<reference evidence="5" key="1">
    <citation type="submission" date="2018-06" db="EMBL/GenBank/DDBJ databases">
        <authorList>
            <person name="Zhirakovskaya E."/>
        </authorList>
    </citation>
    <scope>NUCLEOTIDE SEQUENCE</scope>
</reference>
<name>A0A3B0UR05_9ZZZZ</name>
<evidence type="ECO:0000256" key="1">
    <source>
        <dbReference type="ARBA" id="ARBA00022723"/>
    </source>
</evidence>
<keyword evidence="2" id="KW-0560">Oxidoreductase</keyword>
<evidence type="ECO:0000313" key="5">
    <source>
        <dbReference type="EMBL" id="VAW22574.1"/>
    </source>
</evidence>
<dbReference type="PANTHER" id="PTHR43498">
    <property type="entry name" value="FERREDOXIN:COB-COM HETERODISULFIDE REDUCTASE SUBUNIT A"/>
    <property type="match status" value="1"/>
</dbReference>
<dbReference type="GO" id="GO:0046872">
    <property type="term" value="F:metal ion binding"/>
    <property type="evidence" value="ECO:0007669"/>
    <property type="project" value="UniProtKB-KW"/>
</dbReference>
<dbReference type="Pfam" id="PF12831">
    <property type="entry name" value="FAD_oxidored"/>
    <property type="match status" value="2"/>
</dbReference>
<dbReference type="EMBL" id="UOEP01000174">
    <property type="protein sequence ID" value="VAW22574.1"/>
    <property type="molecule type" value="Genomic_DNA"/>
</dbReference>
<protein>
    <recommendedName>
        <fullName evidence="6">FAD-dependent oxidoreductase</fullName>
    </recommendedName>
</protein>
<dbReference type="AlphaFoldDB" id="A0A3B0UR05"/>
<evidence type="ECO:0000256" key="3">
    <source>
        <dbReference type="ARBA" id="ARBA00023004"/>
    </source>
</evidence>
<organism evidence="5">
    <name type="scientific">hydrothermal vent metagenome</name>
    <dbReference type="NCBI Taxonomy" id="652676"/>
    <lineage>
        <taxon>unclassified sequences</taxon>
        <taxon>metagenomes</taxon>
        <taxon>ecological metagenomes</taxon>
    </lineage>
</organism>
<evidence type="ECO:0000256" key="4">
    <source>
        <dbReference type="ARBA" id="ARBA00023014"/>
    </source>
</evidence>
<accession>A0A3B0UR05</accession>
<gene>
    <name evidence="5" type="ORF">MNBD_BACTEROID01-162</name>
</gene>
<sequence length="560" mass="62062">RYYHGYRKGFTNEVDKGVKNIGGDNPRKKEHLSEWVFDWKTEWFRSEIRKAGGDIWFGVLGCGAYVEGNQVKGIVVATPYGKGVVLGHTIIDSTGSADVAIAAGAAYNYTDGVNVAVQGAGLPKKNPDDFYNNTDWTFTNDSDMLDVWRTFIVGKEKHKGEYDIGKLVQTRERRRVIGDYTISVLDVYNNRTYPDTISIHKSAFDTHGFTIDPFFALKPPAHSRVDVIAYVPFRALLPKGLEGIVVTGLGASAHRDAMPVIRMQPCLQNQGYSVGMAAATAFSKNQNIRYVDIKALQKELVAIKSLPGSVLADKDNYPPSMEAVQKAAKTVVNDLEGLEILLWDKEKGIPAITDAFHLTTNEGHKLVYARILGMLKNDTGWEVLKKTVAGLEDWDEGWNFRGMGQFGLSMSYIDSLIIALGNSRKAEALPPIIRMAKKLTPESRFSHFRAVAIALETIASHKGALTLYNLLMLPGVTGHSMPDIQTAKKLTPPGNTDTSTRNNSLRELILGRSLYRCGDHNGLGNKVLQEYAVDLRGHYYRHASGVLQMQRQTKQPDVEL</sequence>
<feature type="non-terminal residue" evidence="5">
    <location>
        <position position="1"/>
    </location>
</feature>